<dbReference type="EMBL" id="JAEPRD010000197">
    <property type="protein sequence ID" value="KAG2194381.1"/>
    <property type="molecule type" value="Genomic_DNA"/>
</dbReference>
<comment type="caution">
    <text evidence="6">The sequence shown here is derived from an EMBL/GenBank/DDBJ whole genome shotgun (WGS) entry which is preliminary data.</text>
</comment>
<dbReference type="GO" id="GO:0006355">
    <property type="term" value="P:regulation of DNA-templated transcription"/>
    <property type="evidence" value="ECO:0007669"/>
    <property type="project" value="TreeGrafter"/>
</dbReference>
<feature type="compositionally biased region" description="Polar residues" evidence="4">
    <location>
        <begin position="417"/>
        <end position="436"/>
    </location>
</feature>
<evidence type="ECO:0000259" key="5">
    <source>
        <dbReference type="PROSITE" id="PS50014"/>
    </source>
</evidence>
<dbReference type="InterPro" id="IPR001487">
    <property type="entry name" value="Bromodomain"/>
</dbReference>
<dbReference type="GO" id="GO:0000785">
    <property type="term" value="C:chromatin"/>
    <property type="evidence" value="ECO:0007669"/>
    <property type="project" value="TreeGrafter"/>
</dbReference>
<feature type="compositionally biased region" description="Low complexity" evidence="4">
    <location>
        <begin position="610"/>
        <end position="623"/>
    </location>
</feature>
<evidence type="ECO:0000256" key="2">
    <source>
        <dbReference type="PROSITE-ProRule" id="PRU00035"/>
    </source>
</evidence>
<dbReference type="InterPro" id="IPR036427">
    <property type="entry name" value="Bromodomain-like_sf"/>
</dbReference>
<dbReference type="SUPFAM" id="SSF47370">
    <property type="entry name" value="Bromodomain"/>
    <property type="match status" value="2"/>
</dbReference>
<evidence type="ECO:0000313" key="7">
    <source>
        <dbReference type="Proteomes" id="UP000603453"/>
    </source>
</evidence>
<evidence type="ECO:0000256" key="1">
    <source>
        <dbReference type="ARBA" id="ARBA00023117"/>
    </source>
</evidence>
<keyword evidence="3" id="KW-0175">Coiled coil</keyword>
<dbReference type="AlphaFoldDB" id="A0A8H7QKX4"/>
<dbReference type="InterPro" id="IPR018359">
    <property type="entry name" value="Bromodomain_CS"/>
</dbReference>
<accession>A0A8H7QKX4</accession>
<feature type="compositionally biased region" description="Polar residues" evidence="4">
    <location>
        <begin position="399"/>
        <end position="408"/>
    </location>
</feature>
<feature type="coiled-coil region" evidence="3">
    <location>
        <begin position="666"/>
        <end position="712"/>
    </location>
</feature>
<dbReference type="PRINTS" id="PR00503">
    <property type="entry name" value="BROMODOMAIN"/>
</dbReference>
<dbReference type="PROSITE" id="PS00633">
    <property type="entry name" value="BROMODOMAIN_1"/>
    <property type="match status" value="1"/>
</dbReference>
<reference evidence="6" key="1">
    <citation type="submission" date="2020-12" db="EMBL/GenBank/DDBJ databases">
        <title>Metabolic potential, ecology and presence of endohyphal bacteria is reflected in genomic diversity of Mucoromycotina.</title>
        <authorList>
            <person name="Muszewska A."/>
            <person name="Okrasinska A."/>
            <person name="Steczkiewicz K."/>
            <person name="Drgas O."/>
            <person name="Orlowska M."/>
            <person name="Perlinska-Lenart U."/>
            <person name="Aleksandrzak-Piekarczyk T."/>
            <person name="Szatraj K."/>
            <person name="Zielenkiewicz U."/>
            <person name="Pilsyk S."/>
            <person name="Malc E."/>
            <person name="Mieczkowski P."/>
            <person name="Kruszewska J.S."/>
            <person name="Biernat P."/>
            <person name="Pawlowska J."/>
        </authorList>
    </citation>
    <scope>NUCLEOTIDE SEQUENCE</scope>
    <source>
        <strain evidence="6">WA0000017839</strain>
    </source>
</reference>
<feature type="domain" description="Bromo" evidence="5">
    <location>
        <begin position="290"/>
        <end position="362"/>
    </location>
</feature>
<sequence length="812" mass="91511">MSYVSQKRPFASMVDDEDPSSEEVATMSPSDMQFCQNTMKVLKRNKRSVAFQNPVDPVQFNILDYFDIIKHPMDLGTIDSKLEQNAYPTVEAFLADVQLIFDNCYLYNNEYDPVTLDAKKLEESFKRQLKKVPPHVNISHILQDHPLGQPIVPVVGSSGVHKEQQSNYTSYEYPVDSYPMYPSNYTTDIYASNIEPSYSSVNSLHPTPPSAPAPAPAVTPPRPMTPPPAAPTKPSSDTYEYNYTKQERPPAAPIRPLTVKLQLNNNKRQSMPDDQYKRCEAIVKELKKPKYQSISWPFLNPVDADAWGATDYYDIIKQPMDMSTYEKKLRQGEYHDEEELAQDIRLMFRNCYAYNPPEHDINKFGHQLEQVFEKYWDKLHQTKKKSSSKKRRTSEKEPSTTTHMTYNTPPVPEKRSQQQQHVTVDHTSNTSHQVPSRHSPETPPQPAATASAAPAAAALLPPKPTTEASETPSVIQIKSSANLPSASGSASGRSNILRLKIPTGNNSKKEEPVKVNKLNLALSKEPTQHPKLAIHAHAPAKLAIGKPTSPTMSKKPDMLPNHDKWAALAKNVSSLPPPTMINKKPYKISPPPPSLSTAAHKPRISPPPATTAAAAASSSTAAGGTSGISLIQGKPRISPPPKVKEVTKGFDIADLYSQIKNGARIREEEEREKQEKFEKEERIRLEKERVLAEEKMKRLREFNIHANQLREKERTARLKELSKNPTDISRQKMMFSNFERKLSRDSDWSHMYHWQRDTVNYRNIPVPAFIKRSGVNLSELRGKLLSKCVRLENSKSATAELEQEGDSDMDID</sequence>
<feature type="compositionally biased region" description="Basic residues" evidence="4">
    <location>
        <begin position="382"/>
        <end position="393"/>
    </location>
</feature>
<gene>
    <name evidence="6" type="ORF">INT47_006696</name>
</gene>
<feature type="region of interest" description="Disordered" evidence="4">
    <location>
        <begin position="200"/>
        <end position="237"/>
    </location>
</feature>
<feature type="domain" description="Bromo" evidence="5">
    <location>
        <begin position="43"/>
        <end position="115"/>
    </location>
</feature>
<dbReference type="GO" id="GO:0006338">
    <property type="term" value="P:chromatin remodeling"/>
    <property type="evidence" value="ECO:0007669"/>
    <property type="project" value="TreeGrafter"/>
</dbReference>
<feature type="compositionally biased region" description="Pro residues" evidence="4">
    <location>
        <begin position="206"/>
        <end position="231"/>
    </location>
</feature>
<dbReference type="InterPro" id="IPR050935">
    <property type="entry name" value="Bromo_chromatin_reader"/>
</dbReference>
<dbReference type="SMART" id="SM00297">
    <property type="entry name" value="BROMO"/>
    <property type="match status" value="2"/>
</dbReference>
<dbReference type="PANTHER" id="PTHR22880:SF225">
    <property type="entry name" value="BROMODOMAIN-CONTAINING PROTEIN BET-1-RELATED"/>
    <property type="match status" value="1"/>
</dbReference>
<dbReference type="Gene3D" id="1.20.920.10">
    <property type="entry name" value="Bromodomain-like"/>
    <property type="match status" value="2"/>
</dbReference>
<dbReference type="Pfam" id="PF00439">
    <property type="entry name" value="Bromodomain"/>
    <property type="match status" value="2"/>
</dbReference>
<keyword evidence="7" id="KW-1185">Reference proteome</keyword>
<dbReference type="PANTHER" id="PTHR22880">
    <property type="entry name" value="FALZ-RELATED BROMODOMAIN-CONTAINING PROTEINS"/>
    <property type="match status" value="1"/>
</dbReference>
<evidence type="ECO:0000313" key="6">
    <source>
        <dbReference type="EMBL" id="KAG2194381.1"/>
    </source>
</evidence>
<feature type="region of interest" description="Disordered" evidence="4">
    <location>
        <begin position="382"/>
        <end position="455"/>
    </location>
</feature>
<dbReference type="OrthoDB" id="21449at2759"/>
<evidence type="ECO:0000256" key="4">
    <source>
        <dbReference type="SAM" id="MobiDB-lite"/>
    </source>
</evidence>
<name>A0A8H7QKX4_9FUNG</name>
<dbReference type="Proteomes" id="UP000603453">
    <property type="component" value="Unassembled WGS sequence"/>
</dbReference>
<proteinExistence type="predicted"/>
<keyword evidence="1 2" id="KW-0103">Bromodomain</keyword>
<feature type="region of interest" description="Disordered" evidence="4">
    <location>
        <begin position="584"/>
        <end position="642"/>
    </location>
</feature>
<feature type="region of interest" description="Disordered" evidence="4">
    <location>
        <begin position="1"/>
        <end position="25"/>
    </location>
</feature>
<evidence type="ECO:0000256" key="3">
    <source>
        <dbReference type="SAM" id="Coils"/>
    </source>
</evidence>
<dbReference type="PROSITE" id="PS50014">
    <property type="entry name" value="BROMODOMAIN_2"/>
    <property type="match status" value="2"/>
</dbReference>
<protein>
    <recommendedName>
        <fullName evidence="5">Bromo domain-containing protein</fullName>
    </recommendedName>
</protein>
<organism evidence="6 7">
    <name type="scientific">Mucor saturninus</name>
    <dbReference type="NCBI Taxonomy" id="64648"/>
    <lineage>
        <taxon>Eukaryota</taxon>
        <taxon>Fungi</taxon>
        <taxon>Fungi incertae sedis</taxon>
        <taxon>Mucoromycota</taxon>
        <taxon>Mucoromycotina</taxon>
        <taxon>Mucoromycetes</taxon>
        <taxon>Mucorales</taxon>
        <taxon>Mucorineae</taxon>
        <taxon>Mucoraceae</taxon>
        <taxon>Mucor</taxon>
    </lineage>
</organism>
<dbReference type="GO" id="GO:0005634">
    <property type="term" value="C:nucleus"/>
    <property type="evidence" value="ECO:0007669"/>
    <property type="project" value="TreeGrafter"/>
</dbReference>